<dbReference type="InterPro" id="IPR045860">
    <property type="entry name" value="Snake_toxin-like_sf"/>
</dbReference>
<name>A0A6J1SXQ2_FRAOC</name>
<protein>
    <submittedName>
        <fullName evidence="11">Ly6/PLAUR domain-containing protein 6B-like</fullName>
    </submittedName>
</protein>
<evidence type="ECO:0000313" key="10">
    <source>
        <dbReference type="Proteomes" id="UP000504606"/>
    </source>
</evidence>
<dbReference type="GeneID" id="113209760"/>
<dbReference type="RefSeq" id="XP_026283221.1">
    <property type="nucleotide sequence ID" value="XM_026427436.2"/>
</dbReference>
<gene>
    <name evidence="11" type="primary">LOC113209760</name>
</gene>
<keyword evidence="7" id="KW-0325">Glycoprotein</keyword>
<dbReference type="OrthoDB" id="6149028at2759"/>
<keyword evidence="3" id="KW-0336">GPI-anchor</keyword>
<evidence type="ECO:0000256" key="2">
    <source>
        <dbReference type="ARBA" id="ARBA00022475"/>
    </source>
</evidence>
<dbReference type="GO" id="GO:0030548">
    <property type="term" value="F:acetylcholine receptor regulator activity"/>
    <property type="evidence" value="ECO:0007669"/>
    <property type="project" value="InterPro"/>
</dbReference>
<keyword evidence="8" id="KW-0449">Lipoprotein</keyword>
<dbReference type="CDD" id="cd23567">
    <property type="entry name" value="TFP_LU_ECD_LYPD6_like"/>
    <property type="match status" value="1"/>
</dbReference>
<dbReference type="PANTHER" id="PTHR31171:SF3">
    <property type="entry name" value="LY6_PLAUR DOMAIN-CONTAINING PROTEIN 6B"/>
    <property type="match status" value="1"/>
</dbReference>
<evidence type="ECO:0000256" key="3">
    <source>
        <dbReference type="ARBA" id="ARBA00022622"/>
    </source>
</evidence>
<comment type="subcellular location">
    <subcellularLocation>
        <location evidence="1">Cell membrane</location>
        <topology evidence="1">Lipid-anchor</topology>
        <topology evidence="1">GPI-anchor</topology>
    </subcellularLocation>
</comment>
<keyword evidence="6" id="KW-1015">Disulfide bond</keyword>
<dbReference type="SUPFAM" id="SSF57302">
    <property type="entry name" value="Snake toxin-like"/>
    <property type="match status" value="1"/>
</dbReference>
<dbReference type="Gene3D" id="2.10.60.10">
    <property type="entry name" value="CD59"/>
    <property type="match status" value="1"/>
</dbReference>
<dbReference type="KEGG" id="foc:113209760"/>
<evidence type="ECO:0000256" key="6">
    <source>
        <dbReference type="ARBA" id="ARBA00023157"/>
    </source>
</evidence>
<keyword evidence="10" id="KW-1185">Reference proteome</keyword>
<evidence type="ECO:0000256" key="5">
    <source>
        <dbReference type="ARBA" id="ARBA00023136"/>
    </source>
</evidence>
<keyword evidence="2" id="KW-1003">Cell membrane</keyword>
<keyword evidence="4 9" id="KW-0732">Signal</keyword>
<evidence type="ECO:0000256" key="9">
    <source>
        <dbReference type="SAM" id="SignalP"/>
    </source>
</evidence>
<dbReference type="PANTHER" id="PTHR31171">
    <property type="entry name" value="LY6/PLAUR DOMAIN-CONTAINING PROTEIN 6"/>
    <property type="match status" value="1"/>
</dbReference>
<dbReference type="Pfam" id="PF16975">
    <property type="entry name" value="UPAR_LY6_2"/>
    <property type="match status" value="1"/>
</dbReference>
<evidence type="ECO:0000313" key="11">
    <source>
        <dbReference type="RefSeq" id="XP_026283221.1"/>
    </source>
</evidence>
<keyword evidence="5" id="KW-0472">Membrane</keyword>
<feature type="signal peptide" evidence="9">
    <location>
        <begin position="1"/>
        <end position="24"/>
    </location>
</feature>
<reference evidence="11" key="1">
    <citation type="submission" date="2025-08" db="UniProtKB">
        <authorList>
            <consortium name="RefSeq"/>
        </authorList>
    </citation>
    <scope>IDENTIFICATION</scope>
    <source>
        <tissue evidence="11">Whole organism</tissue>
    </source>
</reference>
<evidence type="ECO:0000256" key="8">
    <source>
        <dbReference type="ARBA" id="ARBA00023288"/>
    </source>
</evidence>
<dbReference type="GO" id="GO:0098552">
    <property type="term" value="C:side of membrane"/>
    <property type="evidence" value="ECO:0007669"/>
    <property type="project" value="UniProtKB-KW"/>
</dbReference>
<evidence type="ECO:0000256" key="1">
    <source>
        <dbReference type="ARBA" id="ARBA00004609"/>
    </source>
</evidence>
<sequence length="215" mass="22688">MRRGWPLLPPLLLLPALLLAVSQAPRTAEALAARRRARSARGHGTGTASSPSFGAYGAYSGAAINVDELELLAQVADAPADDGKLTCFTCSNVTDNDQCNRYAIDRPCEPGLSLCRTDHVIERVPNSRARSVRISKSCVSASECSRAAVGCRGVAGDSTYLRLCTSCCDWSYCNELAPADTLTAVLALSRSGAGLPQPQPWPLAPLLLTVLAAVF</sequence>
<accession>A0A6J1SXQ2</accession>
<evidence type="ECO:0000256" key="4">
    <source>
        <dbReference type="ARBA" id="ARBA00022729"/>
    </source>
</evidence>
<dbReference type="Proteomes" id="UP000504606">
    <property type="component" value="Unplaced"/>
</dbReference>
<proteinExistence type="predicted"/>
<organism evidence="10 11">
    <name type="scientific">Frankliniella occidentalis</name>
    <name type="common">Western flower thrips</name>
    <name type="synonym">Euthrips occidentalis</name>
    <dbReference type="NCBI Taxonomy" id="133901"/>
    <lineage>
        <taxon>Eukaryota</taxon>
        <taxon>Metazoa</taxon>
        <taxon>Ecdysozoa</taxon>
        <taxon>Arthropoda</taxon>
        <taxon>Hexapoda</taxon>
        <taxon>Insecta</taxon>
        <taxon>Pterygota</taxon>
        <taxon>Neoptera</taxon>
        <taxon>Paraneoptera</taxon>
        <taxon>Thysanoptera</taxon>
        <taxon>Terebrantia</taxon>
        <taxon>Thripoidea</taxon>
        <taxon>Thripidae</taxon>
        <taxon>Frankliniella</taxon>
    </lineage>
</organism>
<evidence type="ECO:0000256" key="7">
    <source>
        <dbReference type="ARBA" id="ARBA00023180"/>
    </source>
</evidence>
<feature type="chain" id="PRO_5026727180" evidence="9">
    <location>
        <begin position="25"/>
        <end position="215"/>
    </location>
</feature>
<dbReference type="AlphaFoldDB" id="A0A6J1SXQ2"/>
<dbReference type="InterPro" id="IPR039457">
    <property type="entry name" value="LYPD6-like"/>
</dbReference>
<dbReference type="GO" id="GO:0005886">
    <property type="term" value="C:plasma membrane"/>
    <property type="evidence" value="ECO:0007669"/>
    <property type="project" value="UniProtKB-SubCell"/>
</dbReference>